<dbReference type="GO" id="GO:0003723">
    <property type="term" value="F:RNA binding"/>
    <property type="evidence" value="ECO:0007669"/>
    <property type="project" value="UniProtKB-UniRule"/>
</dbReference>
<dbReference type="STRING" id="8010.ENSELUP00000013660"/>
<dbReference type="CDD" id="cd22483">
    <property type="entry name" value="KH-I_FUBP3_rpt2"/>
    <property type="match status" value="1"/>
</dbReference>
<dbReference type="Gene3D" id="3.30.1370.10">
    <property type="entry name" value="K Homology domain, type 1"/>
    <property type="match status" value="4"/>
</dbReference>
<feature type="compositionally biased region" description="Low complexity" evidence="5">
    <location>
        <begin position="523"/>
        <end position="541"/>
    </location>
</feature>
<evidence type="ECO:0000256" key="2">
    <source>
        <dbReference type="ARBA" id="ARBA00022737"/>
    </source>
</evidence>
<dbReference type="GeneTree" id="ENSGT00940000156744"/>
<proteinExistence type="predicted"/>
<dbReference type="GO" id="GO:0006355">
    <property type="term" value="P:regulation of DNA-templated transcription"/>
    <property type="evidence" value="ECO:0007669"/>
    <property type="project" value="InterPro"/>
</dbReference>
<feature type="domain" description="K Homology" evidence="6">
    <location>
        <begin position="407"/>
        <end position="480"/>
    </location>
</feature>
<dbReference type="InterPro" id="IPR004088">
    <property type="entry name" value="KH_dom_type_1"/>
</dbReference>
<dbReference type="Ensembl" id="ENSELUT00000038608.3">
    <property type="protein sequence ID" value="ENSELUP00000013660.1"/>
    <property type="gene ID" value="ENSELUG00000013808.3"/>
</dbReference>
<feature type="compositionally biased region" description="Low complexity" evidence="5">
    <location>
        <begin position="553"/>
        <end position="567"/>
    </location>
</feature>
<dbReference type="InterPro" id="IPR036612">
    <property type="entry name" value="KH_dom_type_1_sf"/>
</dbReference>
<protein>
    <recommendedName>
        <fullName evidence="6">K Homology domain-containing protein</fullName>
    </recommendedName>
</protein>
<dbReference type="InterPro" id="IPR015096">
    <property type="entry name" value="FUBP_C"/>
</dbReference>
<dbReference type="CDD" id="cd22486">
    <property type="entry name" value="KH-I_FUBP3_rpt3"/>
    <property type="match status" value="1"/>
</dbReference>
<dbReference type="SMART" id="SM00322">
    <property type="entry name" value="KH"/>
    <property type="match status" value="4"/>
</dbReference>
<dbReference type="Proteomes" id="UP000265140">
    <property type="component" value="Chromosome 14"/>
</dbReference>
<sequence>MMMMAELVQGQASVSQPGTKADGFADALHRARQIAAKMGSDQMTHMNNSSPVVDPSLYGYGSQKRSLDDGVGNQLGGMVHQRAIMTEDFKVPDKMVGFIIGRGGEQITRIQLESGCKIQIAADSGGMMDRPCTLTGSPENIEQAKRLLSQIVDRCRNGPGFHSEMDGNSAIQEILIPASKVGLVIGKGGDTIKQLQERTGVKMIMIQDGPMPTGADKPLRITGDPYKVQQARELVVEIIRDKDQGDFRAARGDFGSRLGGSSLDVAVPRFAVGIVIGRNGEMIKKIQNDAGVRIQFKPDDGISPDRIAQVMGQPDRCQHAVHLINELVHTAQQSPAQSLAGWLLDRASLASTQTSLEPLALWLGGGGGGEDLLRQVYRQERDGFGGPVGPRGRGRGRGDWNMGTPGGLQEVTYTIPADKCGLVIGKGGETIKNINQQSGAHVELQRNPPPNTDPNVRIFSIRGTPQQMEMARQLIDEKIGASGMGGSSSFSVNPFGQGQATPHQNGPQTFLTGGWGTTYQTWPQGQQDPSQQSQAQSSGPDYSKAWEEYYKKQSQAAGPGSQQSPPSDYSAAWVEYYRQQGQHYYGQGAQQTQTPGLQDH</sequence>
<evidence type="ECO:0000256" key="3">
    <source>
        <dbReference type="ARBA" id="ARBA00023242"/>
    </source>
</evidence>
<feature type="domain" description="K Homology" evidence="6">
    <location>
        <begin position="168"/>
        <end position="240"/>
    </location>
</feature>
<reference evidence="7" key="2">
    <citation type="submission" date="2020-02" db="EMBL/GenBank/DDBJ databases">
        <title>Esox lucius (northern pike) genome, fEsoLuc1, primary haplotype.</title>
        <authorList>
            <person name="Myers G."/>
            <person name="Karagic N."/>
            <person name="Meyer A."/>
            <person name="Pippel M."/>
            <person name="Reichard M."/>
            <person name="Winkler S."/>
            <person name="Tracey A."/>
            <person name="Sims Y."/>
            <person name="Howe K."/>
            <person name="Rhie A."/>
            <person name="Formenti G."/>
            <person name="Durbin R."/>
            <person name="Fedrigo O."/>
            <person name="Jarvis E.D."/>
        </authorList>
    </citation>
    <scope>NUCLEOTIDE SEQUENCE [LARGE SCALE GENOMIC DNA]</scope>
</reference>
<organism evidence="7 8">
    <name type="scientific">Esox lucius</name>
    <name type="common">Northern pike</name>
    <dbReference type="NCBI Taxonomy" id="8010"/>
    <lineage>
        <taxon>Eukaryota</taxon>
        <taxon>Metazoa</taxon>
        <taxon>Chordata</taxon>
        <taxon>Craniata</taxon>
        <taxon>Vertebrata</taxon>
        <taxon>Euteleostomi</taxon>
        <taxon>Actinopterygii</taxon>
        <taxon>Neopterygii</taxon>
        <taxon>Teleostei</taxon>
        <taxon>Protacanthopterygii</taxon>
        <taxon>Esociformes</taxon>
        <taxon>Esocidae</taxon>
        <taxon>Esox</taxon>
    </lineage>
</organism>
<dbReference type="InParanoid" id="A0A3P8YCT6"/>
<dbReference type="AlphaFoldDB" id="A0A3P8YCT6"/>
<dbReference type="Bgee" id="ENSELUG00000013808">
    <property type="expression patterns" value="Expressed in embryo and 15 other cell types or tissues"/>
</dbReference>
<keyword evidence="3" id="KW-0539">Nucleus</keyword>
<reference evidence="7" key="4">
    <citation type="submission" date="2025-09" db="UniProtKB">
        <authorList>
            <consortium name="Ensembl"/>
        </authorList>
    </citation>
    <scope>IDENTIFICATION</scope>
</reference>
<feature type="region of interest" description="Disordered" evidence="5">
    <location>
        <begin position="381"/>
        <end position="405"/>
    </location>
</feature>
<keyword evidence="8" id="KW-1185">Reference proteome</keyword>
<dbReference type="PANTHER" id="PTHR10288">
    <property type="entry name" value="KH DOMAIN CONTAINING RNA BINDING PROTEIN"/>
    <property type="match status" value="1"/>
</dbReference>
<evidence type="ECO:0000256" key="4">
    <source>
        <dbReference type="PROSITE-ProRule" id="PRU00117"/>
    </source>
</evidence>
<dbReference type="PROSITE" id="PS50084">
    <property type="entry name" value="KH_TYPE_1"/>
    <property type="match status" value="4"/>
</dbReference>
<dbReference type="FunFam" id="3.30.1370.10:FF:000010">
    <property type="entry name" value="far upstream element-binding protein 1 isoform X1"/>
    <property type="match status" value="1"/>
</dbReference>
<feature type="domain" description="K Homology" evidence="6">
    <location>
        <begin position="259"/>
        <end position="329"/>
    </location>
</feature>
<dbReference type="CDD" id="cd22489">
    <property type="entry name" value="KH-I_FUBP3_rpt4"/>
    <property type="match status" value="1"/>
</dbReference>
<dbReference type="GO" id="GO:0005634">
    <property type="term" value="C:nucleus"/>
    <property type="evidence" value="ECO:0007669"/>
    <property type="project" value="UniProtKB-SubCell"/>
</dbReference>
<evidence type="ECO:0000313" key="8">
    <source>
        <dbReference type="Proteomes" id="UP000265140"/>
    </source>
</evidence>
<dbReference type="InterPro" id="IPR004087">
    <property type="entry name" value="KH_dom"/>
</dbReference>
<reference evidence="7" key="3">
    <citation type="submission" date="2025-08" db="UniProtKB">
        <authorList>
            <consortium name="Ensembl"/>
        </authorList>
    </citation>
    <scope>IDENTIFICATION</scope>
</reference>
<comment type="subcellular location">
    <subcellularLocation>
        <location evidence="1">Nucleus</location>
    </subcellularLocation>
</comment>
<feature type="domain" description="K Homology" evidence="6">
    <location>
        <begin position="83"/>
        <end position="153"/>
    </location>
</feature>
<evidence type="ECO:0000256" key="1">
    <source>
        <dbReference type="ARBA" id="ARBA00004123"/>
    </source>
</evidence>
<keyword evidence="4" id="KW-0694">RNA-binding</keyword>
<feature type="region of interest" description="Disordered" evidence="5">
    <location>
        <begin position="480"/>
        <end position="568"/>
    </location>
</feature>
<evidence type="ECO:0000256" key="5">
    <source>
        <dbReference type="SAM" id="MobiDB-lite"/>
    </source>
</evidence>
<dbReference type="FunFam" id="3.30.1370.10:FF:000060">
    <property type="entry name" value="Far upstream element binding protein 3"/>
    <property type="match status" value="1"/>
</dbReference>
<reference evidence="8" key="1">
    <citation type="journal article" date="2014" name="PLoS ONE">
        <title>The genome and linkage map of the northern pike (Esox lucius): conserved synteny revealed between the salmonid sister group and the Neoteleostei.</title>
        <authorList>
            <person name="Rondeau E.B."/>
            <person name="Minkley D.R."/>
            <person name="Leong J.S."/>
            <person name="Messmer A.M."/>
            <person name="Jantzen J.R."/>
            <person name="von Schalburg K.R."/>
            <person name="Lemon C."/>
            <person name="Bird N.H."/>
            <person name="Koop B.F."/>
        </authorList>
    </citation>
    <scope>NUCLEOTIDE SEQUENCE</scope>
</reference>
<accession>A0A3P8YCT6</accession>
<evidence type="ECO:0000259" key="6">
    <source>
        <dbReference type="SMART" id="SM00322"/>
    </source>
</evidence>
<evidence type="ECO:0000313" key="7">
    <source>
        <dbReference type="Ensembl" id="ENSELUP00000013660.1"/>
    </source>
</evidence>
<dbReference type="SUPFAM" id="SSF54791">
    <property type="entry name" value="Eukaryotic type KH-domain (KH-domain type I)"/>
    <property type="match status" value="4"/>
</dbReference>
<keyword evidence="2" id="KW-0677">Repeat</keyword>
<dbReference type="Pfam" id="PF00013">
    <property type="entry name" value="KH_1"/>
    <property type="match status" value="4"/>
</dbReference>
<feature type="compositionally biased region" description="Polar residues" evidence="5">
    <location>
        <begin position="492"/>
        <end position="522"/>
    </location>
</feature>
<gene>
    <name evidence="7" type="primary">FUBP3</name>
</gene>
<dbReference type="FunFam" id="3.30.1370.10:FF:000007">
    <property type="entry name" value="far upstream element-binding protein 1 isoform X1"/>
    <property type="match status" value="1"/>
</dbReference>
<dbReference type="Pfam" id="PF09005">
    <property type="entry name" value="FUBP_C"/>
    <property type="match status" value="1"/>
</dbReference>
<name>A0A3P8YCT6_ESOLU</name>